<dbReference type="Pfam" id="PF04140">
    <property type="entry name" value="ICMT"/>
    <property type="match status" value="1"/>
</dbReference>
<accession>A0A9P7URD3</accession>
<keyword evidence="7" id="KW-1185">Reference proteome</keyword>
<comment type="subcellular location">
    <subcellularLocation>
        <location evidence="5">Endoplasmic reticulum membrane</location>
        <topology evidence="5">Multi-pass membrane protein</topology>
    </subcellularLocation>
    <subcellularLocation>
        <location evidence="1">Membrane</location>
        <topology evidence="1">Multi-pass membrane protein</topology>
    </subcellularLocation>
</comment>
<dbReference type="GO" id="GO:0004671">
    <property type="term" value="F:protein C-terminal S-isoprenylcysteine carboxyl O-methyltransferase activity"/>
    <property type="evidence" value="ECO:0007669"/>
    <property type="project" value="UniProtKB-EC"/>
</dbReference>
<dbReference type="InterPro" id="IPR007269">
    <property type="entry name" value="ICMT_MeTrfase"/>
</dbReference>
<dbReference type="GO" id="GO:0005789">
    <property type="term" value="C:endoplasmic reticulum membrane"/>
    <property type="evidence" value="ECO:0007669"/>
    <property type="project" value="UniProtKB-SubCell"/>
</dbReference>
<comment type="catalytic activity">
    <reaction evidence="5">
        <text>[protein]-C-terminal S-[(2E,6E)-farnesyl]-L-cysteine + S-adenosyl-L-methionine = [protein]-C-terminal S-[(2E,6E)-farnesyl]-L-cysteine methyl ester + S-adenosyl-L-homocysteine</text>
        <dbReference type="Rhea" id="RHEA:21672"/>
        <dbReference type="Rhea" id="RHEA-COMP:12125"/>
        <dbReference type="Rhea" id="RHEA-COMP:12126"/>
        <dbReference type="ChEBI" id="CHEBI:57856"/>
        <dbReference type="ChEBI" id="CHEBI:59789"/>
        <dbReference type="ChEBI" id="CHEBI:90510"/>
        <dbReference type="ChEBI" id="CHEBI:90511"/>
        <dbReference type="EC" id="2.1.1.100"/>
    </reaction>
</comment>
<dbReference type="EMBL" id="CM032186">
    <property type="protein sequence ID" value="KAG7091652.1"/>
    <property type="molecule type" value="Genomic_DNA"/>
</dbReference>
<dbReference type="GeneID" id="66079749"/>
<keyword evidence="3 5" id="KW-1133">Transmembrane helix</keyword>
<protein>
    <recommendedName>
        <fullName evidence="5">Protein-S-isoprenylcysteine O-methyltransferase</fullName>
        <ecNumber evidence="5">2.1.1.100</ecNumber>
    </recommendedName>
</protein>
<evidence type="ECO:0000256" key="3">
    <source>
        <dbReference type="ARBA" id="ARBA00022989"/>
    </source>
</evidence>
<evidence type="ECO:0000256" key="4">
    <source>
        <dbReference type="ARBA" id="ARBA00023136"/>
    </source>
</evidence>
<comment type="similarity">
    <text evidence="5">Belongs to the class VI-like SAM-binding methyltransferase superfamily. Isoprenylcysteine carboxyl methyltransferase family.</text>
</comment>
<dbReference type="GO" id="GO:0032259">
    <property type="term" value="P:methylation"/>
    <property type="evidence" value="ECO:0007669"/>
    <property type="project" value="UniProtKB-KW"/>
</dbReference>
<keyword evidence="5" id="KW-0256">Endoplasmic reticulum</keyword>
<keyword evidence="5" id="KW-0489">Methyltransferase</keyword>
<feature type="transmembrane region" description="Helical" evidence="5">
    <location>
        <begin position="220"/>
        <end position="238"/>
    </location>
</feature>
<dbReference type="KEGG" id="more:E1B28_010673"/>
<evidence type="ECO:0000256" key="1">
    <source>
        <dbReference type="ARBA" id="ARBA00004141"/>
    </source>
</evidence>
<feature type="transmembrane region" description="Helical" evidence="5">
    <location>
        <begin position="258"/>
        <end position="277"/>
    </location>
</feature>
<sequence length="307" mass="34878">MGLNSHSFCGGIRNTLILYTLSLTPAMRSRLLTVEEIRKRRTRICLPTMLHIVPYQSYIRLLLVVLSAFAYGSTFSPKHGDTKANPILKSIPRWDAPFPRKREWLIVWAGVYVLPLLKMAYYIAAACDCLSVLCSQYPAFQELARHISPTVATKYVVTVSYDSYPAPILSLLALATAIFGGLLRVSCYQMFRGKFSWELGPTKNPGLITSGPYGFVRHPSYSAVWICYFGLLSYHVLLPGSWVRGSGILNLSVARALIAFWFFALGGELFLVTMRVGEEDELMRKQFGKEWEIWRQRVRFRLIPGLY</sequence>
<reference evidence="6" key="1">
    <citation type="journal article" date="2021" name="Genome Biol. Evol.">
        <title>The assembled and annotated genome of the fairy-ring fungus Marasmius oreades.</title>
        <authorList>
            <person name="Hiltunen M."/>
            <person name="Ament-Velasquez S.L."/>
            <person name="Johannesson H."/>
        </authorList>
    </citation>
    <scope>NUCLEOTIDE SEQUENCE</scope>
    <source>
        <strain evidence="6">03SP1</strain>
    </source>
</reference>
<evidence type="ECO:0000313" key="7">
    <source>
        <dbReference type="Proteomes" id="UP001049176"/>
    </source>
</evidence>
<feature type="transmembrane region" description="Helical" evidence="5">
    <location>
        <begin position="104"/>
        <end position="123"/>
    </location>
</feature>
<organism evidence="6 7">
    <name type="scientific">Marasmius oreades</name>
    <name type="common">fairy-ring Marasmius</name>
    <dbReference type="NCBI Taxonomy" id="181124"/>
    <lineage>
        <taxon>Eukaryota</taxon>
        <taxon>Fungi</taxon>
        <taxon>Dikarya</taxon>
        <taxon>Basidiomycota</taxon>
        <taxon>Agaricomycotina</taxon>
        <taxon>Agaricomycetes</taxon>
        <taxon>Agaricomycetidae</taxon>
        <taxon>Agaricales</taxon>
        <taxon>Marasmiineae</taxon>
        <taxon>Marasmiaceae</taxon>
        <taxon>Marasmius</taxon>
    </lineage>
</organism>
<keyword evidence="2 5" id="KW-0812">Transmembrane</keyword>
<feature type="transmembrane region" description="Helical" evidence="5">
    <location>
        <begin position="164"/>
        <end position="185"/>
    </location>
</feature>
<dbReference type="OrthoDB" id="422086at2759"/>
<dbReference type="Proteomes" id="UP001049176">
    <property type="component" value="Chromosome 6"/>
</dbReference>
<keyword evidence="5" id="KW-0808">Transferase</keyword>
<evidence type="ECO:0000256" key="2">
    <source>
        <dbReference type="ARBA" id="ARBA00022692"/>
    </source>
</evidence>
<evidence type="ECO:0000313" key="6">
    <source>
        <dbReference type="EMBL" id="KAG7091652.1"/>
    </source>
</evidence>
<dbReference type="Gene3D" id="1.20.120.1630">
    <property type="match status" value="1"/>
</dbReference>
<keyword evidence="4 5" id="KW-0472">Membrane</keyword>
<dbReference type="RefSeq" id="XP_043008122.1">
    <property type="nucleotide sequence ID" value="XM_043155650.1"/>
</dbReference>
<gene>
    <name evidence="6" type="ORF">E1B28_010673</name>
</gene>
<dbReference type="AlphaFoldDB" id="A0A9P7URD3"/>
<keyword evidence="5" id="KW-0949">S-adenosyl-L-methionine</keyword>
<dbReference type="EC" id="2.1.1.100" evidence="5"/>
<proteinExistence type="inferred from homology"/>
<comment type="caution">
    <text evidence="6">The sequence shown here is derived from an EMBL/GenBank/DDBJ whole genome shotgun (WGS) entry which is preliminary data.</text>
</comment>
<name>A0A9P7URD3_9AGAR</name>
<evidence type="ECO:0000256" key="5">
    <source>
        <dbReference type="RuleBase" id="RU362022"/>
    </source>
</evidence>